<dbReference type="InterPro" id="IPR051640">
    <property type="entry name" value="GRB10-interact_GYF"/>
</dbReference>
<evidence type="ECO:0000313" key="4">
    <source>
        <dbReference type="Proteomes" id="UP000308730"/>
    </source>
</evidence>
<feature type="region of interest" description="Disordered" evidence="1">
    <location>
        <begin position="129"/>
        <end position="280"/>
    </location>
</feature>
<organism evidence="3 4">
    <name type="scientific">Antrodiella citrinella</name>
    <dbReference type="NCBI Taxonomy" id="2447956"/>
    <lineage>
        <taxon>Eukaryota</taxon>
        <taxon>Fungi</taxon>
        <taxon>Dikarya</taxon>
        <taxon>Basidiomycota</taxon>
        <taxon>Agaricomycotina</taxon>
        <taxon>Agaricomycetes</taxon>
        <taxon>Polyporales</taxon>
        <taxon>Steccherinaceae</taxon>
        <taxon>Antrodiella</taxon>
    </lineage>
</organism>
<sequence length="1142" mass="120664">MHFGPEWMRTKQAPARTTEPSPPLANPPTPAAPASSYSALVAPSVQPPPDKHDLARPFRFSKEDLLRIYKEGGGRGGLGLEVERWEGIVREVGLDPVTMKEMSEGEKKIYAGQLNSEVRRRQSMDYLAPLSTERPKLGHHNSTGPASPLRERMGNFAPLQSPRDAPLASPRTRIGPSGFDGGVLDGSWTSKRRAAEAAAAAKASGKVDREPEKNGCDVKTKEEQEEPSLNGSVLNPSDSNLHNGSGGATANDPPPAQLDIPTSTNSSAAASPVVPTGPPPGIDFAGIEWSYLDPQGQVQGPFRADIMQKWYDSGYFTADLLMKRTHLESDWTAVRVLQQNAVSTPIFLTPMAPPRPPEPQPVPVDFATLNGTHYDQELQRPLATSQMNARLHDGSNPSDSPMSSYSNPHFSNNSPDPSVLAGRPMNSGLGDVAQNAYSNLSTLDAHRLSPAHDGRSHVLNQGPIGRNGLEALNTNGYPGTNAVNGSFGSPMDLHGGLNGFQQHPSDFANIGYNMTSSEASAAAAGLRLDPRYGGGFAPTGGSPFVGGQQYSPVASSPFMGQQDLRMLQQVSPFPGRRTSGSTHMLLLQQQQNMQQQTFLPQSSIPTQQSRMTPDQLGYRRPGPFDVNYPTVQNTIAQHRTVTPSQASSYSSHQPLQNGILPPDHSPWFAASKGVVPDGWGQEPNSLTVANLGQHNQLQSQDTEKSPVPSAEPKPVAAAEPTSQEVPAATVPPSPITPSIPAGDAPRTSKSRRKPSIAIAKTTAASTTPPAPAAVTVKPPTPPPEVKSPAWNVEEDKASSGAVMTLREIQEAEVKKADARKAAERERAAARAAATATTPTTEPVQAFTASWGLPTSQVARPAPLTTKETPGASIPTSSSAQSPVWTTAIKPVVAKKTMKEIQEEEERRKKAAIKEKESMAAAARRGYADTTTKAAPVVTTGGAWTTVGSSGKVSTPTAAAPTLAARPAIPASVSVKVAPGQSMASTIAAAAPVPTRTISGGTVVPRTVAVAATKTSSKVDEFPAPSADFLKWLGDSLKGLNSSVNLEEIASMLLQFPIDPDPSTVEIISDLIYANSTTLDGRRFAAEFVSKRKASTKTGAAPAVGGPSGKLSIADVVKTQPKSTQNEWGGFKVVNKKKKGGRS</sequence>
<dbReference type="Proteomes" id="UP000308730">
    <property type="component" value="Unassembled WGS sequence"/>
</dbReference>
<evidence type="ECO:0000313" key="3">
    <source>
        <dbReference type="EMBL" id="THH30191.1"/>
    </source>
</evidence>
<feature type="compositionally biased region" description="Low complexity" evidence="1">
    <location>
        <begin position="755"/>
        <end position="777"/>
    </location>
</feature>
<dbReference type="Pfam" id="PF02213">
    <property type="entry name" value="GYF"/>
    <property type="match status" value="1"/>
</dbReference>
<feature type="compositionally biased region" description="Polar residues" evidence="1">
    <location>
        <begin position="640"/>
        <end position="656"/>
    </location>
</feature>
<evidence type="ECO:0000256" key="1">
    <source>
        <dbReference type="SAM" id="MobiDB-lite"/>
    </source>
</evidence>
<gene>
    <name evidence="3" type="ORF">EUX98_g4021</name>
</gene>
<comment type="caution">
    <text evidence="3">The sequence shown here is derived from an EMBL/GenBank/DDBJ whole genome shotgun (WGS) entry which is preliminary data.</text>
</comment>
<dbReference type="GO" id="GO:0005829">
    <property type="term" value="C:cytosol"/>
    <property type="evidence" value="ECO:0007669"/>
    <property type="project" value="TreeGrafter"/>
</dbReference>
<reference evidence="3 4" key="1">
    <citation type="submission" date="2019-02" db="EMBL/GenBank/DDBJ databases">
        <title>Genome sequencing of the rare red list fungi Antrodiella citrinella (Flaviporus citrinellus).</title>
        <authorList>
            <person name="Buettner E."/>
            <person name="Kellner H."/>
        </authorList>
    </citation>
    <scope>NUCLEOTIDE SEQUENCE [LARGE SCALE GENOMIC DNA]</scope>
    <source>
        <strain evidence="3 4">DSM 108506</strain>
    </source>
</reference>
<feature type="region of interest" description="Disordered" evidence="1">
    <location>
        <begin position="389"/>
        <end position="423"/>
    </location>
</feature>
<feature type="compositionally biased region" description="Basic residues" evidence="1">
    <location>
        <begin position="1133"/>
        <end position="1142"/>
    </location>
</feature>
<feature type="compositionally biased region" description="Polar residues" evidence="1">
    <location>
        <begin position="227"/>
        <end position="243"/>
    </location>
</feature>
<dbReference type="Gene3D" id="3.30.1490.40">
    <property type="match status" value="1"/>
</dbReference>
<feature type="compositionally biased region" description="Polar residues" evidence="1">
    <location>
        <begin position="682"/>
        <end position="700"/>
    </location>
</feature>
<proteinExistence type="predicted"/>
<dbReference type="PROSITE" id="PS50829">
    <property type="entry name" value="GYF"/>
    <property type="match status" value="1"/>
</dbReference>
<feature type="compositionally biased region" description="Low complexity" evidence="1">
    <location>
        <begin position="32"/>
        <end position="44"/>
    </location>
</feature>
<feature type="region of interest" description="Disordered" evidence="1">
    <location>
        <begin position="640"/>
        <end position="788"/>
    </location>
</feature>
<dbReference type="AlphaFoldDB" id="A0A4S4MXY7"/>
<feature type="compositionally biased region" description="Low complexity" evidence="1">
    <location>
        <begin position="395"/>
        <end position="408"/>
    </location>
</feature>
<feature type="compositionally biased region" description="Polar residues" evidence="1">
    <location>
        <begin position="602"/>
        <end position="612"/>
    </location>
</feature>
<dbReference type="SMART" id="SM00444">
    <property type="entry name" value="GYF"/>
    <property type="match status" value="1"/>
</dbReference>
<protein>
    <recommendedName>
        <fullName evidence="2">GYF domain-containing protein</fullName>
    </recommendedName>
</protein>
<feature type="region of interest" description="Disordered" evidence="1">
    <location>
        <begin position="600"/>
        <end position="619"/>
    </location>
</feature>
<dbReference type="InterPro" id="IPR035445">
    <property type="entry name" value="GYF-like_dom_sf"/>
</dbReference>
<dbReference type="SUPFAM" id="SSF55277">
    <property type="entry name" value="GYF domain"/>
    <property type="match status" value="1"/>
</dbReference>
<feature type="compositionally biased region" description="Low complexity" evidence="1">
    <location>
        <begin position="261"/>
        <end position="274"/>
    </location>
</feature>
<dbReference type="OrthoDB" id="6415790at2759"/>
<keyword evidence="4" id="KW-1185">Reference proteome</keyword>
<feature type="compositionally biased region" description="Pro residues" evidence="1">
    <location>
        <begin position="20"/>
        <end position="31"/>
    </location>
</feature>
<feature type="region of interest" description="Disordered" evidence="1">
    <location>
        <begin position="1"/>
        <end position="56"/>
    </location>
</feature>
<feature type="region of interest" description="Disordered" evidence="1">
    <location>
        <begin position="1119"/>
        <end position="1142"/>
    </location>
</feature>
<feature type="region of interest" description="Disordered" evidence="1">
    <location>
        <begin position="860"/>
        <end position="881"/>
    </location>
</feature>
<accession>A0A4S4MXY7</accession>
<name>A0A4S4MXY7_9APHY</name>
<dbReference type="PANTHER" id="PTHR14445">
    <property type="entry name" value="GRB10 INTERACTING GYF PROTEIN"/>
    <property type="match status" value="1"/>
</dbReference>
<dbReference type="InterPro" id="IPR003169">
    <property type="entry name" value="GYF"/>
</dbReference>
<feature type="compositionally biased region" description="Basic and acidic residues" evidence="1">
    <location>
        <begin position="205"/>
        <end position="222"/>
    </location>
</feature>
<dbReference type="PANTHER" id="PTHR14445:SF36">
    <property type="entry name" value="FI03272P-RELATED"/>
    <property type="match status" value="1"/>
</dbReference>
<feature type="domain" description="GYF" evidence="2">
    <location>
        <begin position="286"/>
        <end position="338"/>
    </location>
</feature>
<evidence type="ECO:0000259" key="2">
    <source>
        <dbReference type="PROSITE" id="PS50829"/>
    </source>
</evidence>
<dbReference type="EMBL" id="SGPM01000091">
    <property type="protein sequence ID" value="THH30191.1"/>
    <property type="molecule type" value="Genomic_DNA"/>
</dbReference>